<name>A0A0A9AYU9_ARUDO</name>
<evidence type="ECO:0000313" key="1">
    <source>
        <dbReference type="EMBL" id="JAD54075.1"/>
    </source>
</evidence>
<dbReference type="EMBL" id="GBRH01243820">
    <property type="protein sequence ID" value="JAD54075.1"/>
    <property type="molecule type" value="Transcribed_RNA"/>
</dbReference>
<dbReference type="AlphaFoldDB" id="A0A0A9AYU9"/>
<reference evidence="1" key="1">
    <citation type="submission" date="2014-09" db="EMBL/GenBank/DDBJ databases">
        <authorList>
            <person name="Magalhaes I.L.F."/>
            <person name="Oliveira U."/>
            <person name="Santos F.R."/>
            <person name="Vidigal T.H.D.A."/>
            <person name="Brescovit A.D."/>
            <person name="Santos A.J."/>
        </authorList>
    </citation>
    <scope>NUCLEOTIDE SEQUENCE</scope>
    <source>
        <tissue evidence="1">Shoot tissue taken approximately 20 cm above the soil surface</tissue>
    </source>
</reference>
<organism evidence="1">
    <name type="scientific">Arundo donax</name>
    <name type="common">Giant reed</name>
    <name type="synonym">Donax arundinaceus</name>
    <dbReference type="NCBI Taxonomy" id="35708"/>
    <lineage>
        <taxon>Eukaryota</taxon>
        <taxon>Viridiplantae</taxon>
        <taxon>Streptophyta</taxon>
        <taxon>Embryophyta</taxon>
        <taxon>Tracheophyta</taxon>
        <taxon>Spermatophyta</taxon>
        <taxon>Magnoliopsida</taxon>
        <taxon>Liliopsida</taxon>
        <taxon>Poales</taxon>
        <taxon>Poaceae</taxon>
        <taxon>PACMAD clade</taxon>
        <taxon>Arundinoideae</taxon>
        <taxon>Arundineae</taxon>
        <taxon>Arundo</taxon>
    </lineage>
</organism>
<accession>A0A0A9AYU9</accession>
<reference evidence="1" key="2">
    <citation type="journal article" date="2015" name="Data Brief">
        <title>Shoot transcriptome of the giant reed, Arundo donax.</title>
        <authorList>
            <person name="Barrero R.A."/>
            <person name="Guerrero F.D."/>
            <person name="Moolhuijzen P."/>
            <person name="Goolsby J.A."/>
            <person name="Tidwell J."/>
            <person name="Bellgard S.E."/>
            <person name="Bellgard M.I."/>
        </authorList>
    </citation>
    <scope>NUCLEOTIDE SEQUENCE</scope>
    <source>
        <tissue evidence="1">Shoot tissue taken approximately 20 cm above the soil surface</tissue>
    </source>
</reference>
<proteinExistence type="predicted"/>
<protein>
    <submittedName>
        <fullName evidence="1">Uncharacterized protein</fullName>
    </submittedName>
</protein>
<sequence>MLVHNSFTSKICSIQKAGASSVCQVEELKIY</sequence>